<evidence type="ECO:0000256" key="1">
    <source>
        <dbReference type="SAM" id="MobiDB-lite"/>
    </source>
</evidence>
<comment type="caution">
    <text evidence="3">The sequence shown here is derived from an EMBL/GenBank/DDBJ whole genome shotgun (WGS) entry which is preliminary data.</text>
</comment>
<dbReference type="InterPro" id="IPR042047">
    <property type="entry name" value="SleB_dom1"/>
</dbReference>
<evidence type="ECO:0000259" key="2">
    <source>
        <dbReference type="Pfam" id="PF07486"/>
    </source>
</evidence>
<proteinExistence type="predicted"/>
<feature type="compositionally biased region" description="Pro residues" evidence="1">
    <location>
        <begin position="380"/>
        <end position="407"/>
    </location>
</feature>
<dbReference type="PROSITE" id="PS51257">
    <property type="entry name" value="PROKAR_LIPOPROTEIN"/>
    <property type="match status" value="1"/>
</dbReference>
<gene>
    <name evidence="3" type="ORF">G5B46_12510</name>
</gene>
<protein>
    <submittedName>
        <fullName evidence="3">Cell wall hydrolase</fullName>
    </submittedName>
</protein>
<evidence type="ECO:0000313" key="3">
    <source>
        <dbReference type="EMBL" id="NGM50433.1"/>
    </source>
</evidence>
<organism evidence="3">
    <name type="scientific">Caulobacter sp. 602-2</name>
    <dbReference type="NCBI Taxonomy" id="2710887"/>
    <lineage>
        <taxon>Bacteria</taxon>
        <taxon>Pseudomonadati</taxon>
        <taxon>Pseudomonadota</taxon>
        <taxon>Alphaproteobacteria</taxon>
        <taxon>Caulobacterales</taxon>
        <taxon>Caulobacteraceae</taxon>
        <taxon>Caulobacter</taxon>
    </lineage>
</organism>
<feature type="region of interest" description="Disordered" evidence="1">
    <location>
        <begin position="374"/>
        <end position="407"/>
    </location>
</feature>
<keyword evidence="3" id="KW-0378">Hydrolase</keyword>
<dbReference type="AlphaFoldDB" id="A0A6G4QY72"/>
<dbReference type="Pfam" id="PF07486">
    <property type="entry name" value="Hydrolase_2"/>
    <property type="match status" value="1"/>
</dbReference>
<dbReference type="InterPro" id="IPR011105">
    <property type="entry name" value="Cell_wall_hydrolase_SleB"/>
</dbReference>
<dbReference type="Gene3D" id="1.10.10.2520">
    <property type="entry name" value="Cell wall hydrolase SleB, domain 1"/>
    <property type="match status" value="1"/>
</dbReference>
<dbReference type="RefSeq" id="WP_165259100.1">
    <property type="nucleotide sequence ID" value="NZ_JAAKGT010000005.1"/>
</dbReference>
<sequence>MPSPRRHPGKKAAAALIAVGGLSACATAWHLPRQHGRAAGVANEAGALSDAGLARYTADMDPAMLALARRHDPRPRKDYWGRVKGWEVIDIATIPVLGDGVPDFADARLINGYRLPAPLPIEAARPFVLKASGEERARALHCLTQAVYFEAGFEAPEGQQAVAQTVLNRLRHPGYPKSICGVIYEGSLRSTGCQFSFTCDGSLEKTVVPTIWDRAQAVARRALSGFVMKDVGVATHYHADYVAPYWAPTLVKLRQVGTHIFYRWTGPSGRLAAFNGRYAGGETRISADTLMGADPRTLEAAPPAVLAQNLAQTLGGPAPSAALKDARLVVIPDAAAPGGERIRVEGSVAGRRIATPEEIARINKALEVLPEVQAEAAAKPAPPPVVEPLPPPPPKPKPRPPNLLNPL</sequence>
<reference evidence="3" key="1">
    <citation type="submission" date="2020-02" db="EMBL/GenBank/DDBJ databases">
        <authorList>
            <person name="Gao J."/>
            <person name="Sun J."/>
        </authorList>
    </citation>
    <scope>NUCLEOTIDE SEQUENCE</scope>
    <source>
        <strain evidence="3">602-2</strain>
    </source>
</reference>
<name>A0A6G4QY72_9CAUL</name>
<dbReference type="EMBL" id="JAAKGT010000005">
    <property type="protein sequence ID" value="NGM50433.1"/>
    <property type="molecule type" value="Genomic_DNA"/>
</dbReference>
<feature type="domain" description="Cell wall hydrolase SleB" evidence="2">
    <location>
        <begin position="154"/>
        <end position="262"/>
    </location>
</feature>
<dbReference type="GO" id="GO:0016787">
    <property type="term" value="F:hydrolase activity"/>
    <property type="evidence" value="ECO:0007669"/>
    <property type="project" value="UniProtKB-KW"/>
</dbReference>
<accession>A0A6G4QY72</accession>